<dbReference type="InterPro" id="IPR003313">
    <property type="entry name" value="AraC-bd"/>
</dbReference>
<dbReference type="AlphaFoldDB" id="A0A1E3AVE5"/>
<organism evidence="5 6">
    <name type="scientific">Eisenbergiella tayi</name>
    <dbReference type="NCBI Taxonomy" id="1432052"/>
    <lineage>
        <taxon>Bacteria</taxon>
        <taxon>Bacillati</taxon>
        <taxon>Bacillota</taxon>
        <taxon>Clostridia</taxon>
        <taxon>Lachnospirales</taxon>
        <taxon>Lachnospiraceae</taxon>
        <taxon>Eisenbergiella</taxon>
    </lineage>
</organism>
<reference evidence="5 6" key="1">
    <citation type="submission" date="2016-07" db="EMBL/GenBank/DDBJ databases">
        <title>Characterization of isolates of Eisenbergiella tayi derived from blood cultures, using whole genome sequencing.</title>
        <authorList>
            <person name="Burdz T."/>
            <person name="Wiebe D."/>
            <person name="Huynh C."/>
            <person name="Bernard K."/>
        </authorList>
    </citation>
    <scope>NUCLEOTIDE SEQUENCE [LARGE SCALE GENOMIC DNA]</scope>
    <source>
        <strain evidence="5 6">NML 120489</strain>
    </source>
</reference>
<keyword evidence="2" id="KW-0238">DNA-binding</keyword>
<dbReference type="Pfam" id="PF12833">
    <property type="entry name" value="HTH_18"/>
    <property type="match status" value="1"/>
</dbReference>
<evidence type="ECO:0000256" key="3">
    <source>
        <dbReference type="ARBA" id="ARBA00023163"/>
    </source>
</evidence>
<dbReference type="Gene3D" id="2.60.120.280">
    <property type="entry name" value="Regulatory protein AraC"/>
    <property type="match status" value="1"/>
</dbReference>
<dbReference type="Gene3D" id="1.10.10.60">
    <property type="entry name" value="Homeodomain-like"/>
    <property type="match status" value="2"/>
</dbReference>
<dbReference type="Proteomes" id="UP000095003">
    <property type="component" value="Unassembled WGS sequence"/>
</dbReference>
<dbReference type="SMART" id="SM00342">
    <property type="entry name" value="HTH_ARAC"/>
    <property type="match status" value="1"/>
</dbReference>
<evidence type="ECO:0000313" key="5">
    <source>
        <dbReference type="EMBL" id="ODM12604.1"/>
    </source>
</evidence>
<sequence>MLVYDQYIYPEKPDTDEDIIVFHSGFCSTTPNYSYGRDTRDYYLIHYVTRGRGTYQAGGRQWQLKENDGFLITPGTTIVHTADKNEPWDLCWVAFFGRKAGDLLRKAGLDEDHLLFHYDRDDFLEACIKNIYNESRTGKNIASITGYFYLFAGRLIEMYEEKEKKKPDIVRFSRFDDAVIYIRRNIRSRITIENLANYMRLDASQVYRIFKKKTGLSPQQFITRIRMEKACEMLDKTDLPVREIAEWMDYEYQSHFTKQFRKEMGLSPTEYRER</sequence>
<accession>A0A1E3AVE5</accession>
<dbReference type="GeneID" id="93305056"/>
<feature type="domain" description="HTH araC/xylS-type" evidence="4">
    <location>
        <begin position="176"/>
        <end position="274"/>
    </location>
</feature>
<gene>
    <name evidence="5" type="primary">btr_2</name>
    <name evidence="5" type="ORF">BEH84_00318</name>
</gene>
<proteinExistence type="predicted"/>
<dbReference type="GO" id="GO:0003700">
    <property type="term" value="F:DNA-binding transcription factor activity"/>
    <property type="evidence" value="ECO:0007669"/>
    <property type="project" value="InterPro"/>
</dbReference>
<dbReference type="GO" id="GO:0043565">
    <property type="term" value="F:sequence-specific DNA binding"/>
    <property type="evidence" value="ECO:0007669"/>
    <property type="project" value="InterPro"/>
</dbReference>
<dbReference type="InterPro" id="IPR037923">
    <property type="entry name" value="HTH-like"/>
</dbReference>
<comment type="caution">
    <text evidence="5">The sequence shown here is derived from an EMBL/GenBank/DDBJ whole genome shotgun (WGS) entry which is preliminary data.</text>
</comment>
<dbReference type="InterPro" id="IPR009057">
    <property type="entry name" value="Homeodomain-like_sf"/>
</dbReference>
<dbReference type="RefSeq" id="WP_050018510.1">
    <property type="nucleotide sequence ID" value="NZ_BAABXS010000003.1"/>
</dbReference>
<dbReference type="CDD" id="cd06986">
    <property type="entry name" value="cupin_MmsR-like_N"/>
    <property type="match status" value="1"/>
</dbReference>
<keyword evidence="1" id="KW-0805">Transcription regulation</keyword>
<keyword evidence="3" id="KW-0804">Transcription</keyword>
<dbReference type="EMBL" id="MCGI01000001">
    <property type="protein sequence ID" value="ODM12604.1"/>
    <property type="molecule type" value="Genomic_DNA"/>
</dbReference>
<protein>
    <submittedName>
        <fullName evidence="5">HTH-type transcriptional activator Btr</fullName>
    </submittedName>
</protein>
<dbReference type="Pfam" id="PF02311">
    <property type="entry name" value="AraC_binding"/>
    <property type="match status" value="1"/>
</dbReference>
<evidence type="ECO:0000256" key="1">
    <source>
        <dbReference type="ARBA" id="ARBA00023015"/>
    </source>
</evidence>
<dbReference type="SUPFAM" id="SSF46689">
    <property type="entry name" value="Homeodomain-like"/>
    <property type="match status" value="2"/>
</dbReference>
<dbReference type="PANTHER" id="PTHR43280:SF28">
    <property type="entry name" value="HTH-TYPE TRANSCRIPTIONAL ACTIVATOR RHAS"/>
    <property type="match status" value="1"/>
</dbReference>
<evidence type="ECO:0000259" key="4">
    <source>
        <dbReference type="PROSITE" id="PS01124"/>
    </source>
</evidence>
<evidence type="ECO:0000313" key="6">
    <source>
        <dbReference type="Proteomes" id="UP000095003"/>
    </source>
</evidence>
<evidence type="ECO:0000256" key="2">
    <source>
        <dbReference type="ARBA" id="ARBA00023125"/>
    </source>
</evidence>
<name>A0A1E3AVE5_9FIRM</name>
<dbReference type="SUPFAM" id="SSF51215">
    <property type="entry name" value="Regulatory protein AraC"/>
    <property type="match status" value="1"/>
</dbReference>
<dbReference type="PATRIC" id="fig|1432052.3.peg.340"/>
<dbReference type="PANTHER" id="PTHR43280">
    <property type="entry name" value="ARAC-FAMILY TRANSCRIPTIONAL REGULATOR"/>
    <property type="match status" value="1"/>
</dbReference>
<dbReference type="PROSITE" id="PS01124">
    <property type="entry name" value="HTH_ARAC_FAMILY_2"/>
    <property type="match status" value="1"/>
</dbReference>
<dbReference type="InterPro" id="IPR018060">
    <property type="entry name" value="HTH_AraC"/>
</dbReference>